<evidence type="ECO:0000256" key="2">
    <source>
        <dbReference type="PROSITE-ProRule" id="PRU00335"/>
    </source>
</evidence>
<dbReference type="InterPro" id="IPR001647">
    <property type="entry name" value="HTH_TetR"/>
</dbReference>
<keyword evidence="1 2" id="KW-0238">DNA-binding</keyword>
<comment type="caution">
    <text evidence="4">The sequence shown here is derived from an EMBL/GenBank/DDBJ whole genome shotgun (WGS) entry which is preliminary data.</text>
</comment>
<reference evidence="5" key="1">
    <citation type="journal article" date="2019" name="Int. J. Syst. Evol. Microbiol.">
        <title>The Global Catalogue of Microorganisms (GCM) 10K type strain sequencing project: providing services to taxonomists for standard genome sequencing and annotation.</title>
        <authorList>
            <consortium name="The Broad Institute Genomics Platform"/>
            <consortium name="The Broad Institute Genome Sequencing Center for Infectious Disease"/>
            <person name="Wu L."/>
            <person name="Ma J."/>
        </authorList>
    </citation>
    <scope>NUCLEOTIDE SEQUENCE [LARGE SCALE GENOMIC DNA]</scope>
    <source>
        <strain evidence="5">KCTC 42424</strain>
    </source>
</reference>
<name>A0ABV7VM49_9GAMM</name>
<dbReference type="EMBL" id="JBHRYB010000001">
    <property type="protein sequence ID" value="MFC3678605.1"/>
    <property type="molecule type" value="Genomic_DNA"/>
</dbReference>
<dbReference type="RefSeq" id="WP_376864157.1">
    <property type="nucleotide sequence ID" value="NZ_JBHRYB010000001.1"/>
</dbReference>
<organism evidence="4 5">
    <name type="scientific">Bacterioplanoides pacificum</name>
    <dbReference type="NCBI Taxonomy" id="1171596"/>
    <lineage>
        <taxon>Bacteria</taxon>
        <taxon>Pseudomonadati</taxon>
        <taxon>Pseudomonadota</taxon>
        <taxon>Gammaproteobacteria</taxon>
        <taxon>Oceanospirillales</taxon>
        <taxon>Oceanospirillaceae</taxon>
        <taxon>Bacterioplanoides</taxon>
    </lineage>
</organism>
<accession>A0ABV7VM49</accession>
<protein>
    <submittedName>
        <fullName evidence="4">TetR/AcrR family transcriptional regulator</fullName>
    </submittedName>
</protein>
<evidence type="ECO:0000256" key="1">
    <source>
        <dbReference type="ARBA" id="ARBA00023125"/>
    </source>
</evidence>
<gene>
    <name evidence="4" type="ORF">ACFOMG_00585</name>
</gene>
<evidence type="ECO:0000313" key="4">
    <source>
        <dbReference type="EMBL" id="MFC3678605.1"/>
    </source>
</evidence>
<feature type="DNA-binding region" description="H-T-H motif" evidence="2">
    <location>
        <begin position="51"/>
        <end position="70"/>
    </location>
</feature>
<keyword evidence="5" id="KW-1185">Reference proteome</keyword>
<evidence type="ECO:0000259" key="3">
    <source>
        <dbReference type="PROSITE" id="PS50977"/>
    </source>
</evidence>
<sequence>MTPDGAESGAGDKSLIYQGRKASRAKSEHRRRLILEAALRIVIREGVRGIRHRAVAKEADVPLAATTYYFKDIQELIVDTFTLYTEKALNVVNRFTERFYQPLQQLVGGNLAELQAGNLSDEALNTMLDYLVAQLTLYVREQVGEERDMLIAEQAFRYEAIVNERIRELALMHRRALFGKIEEFMQMMSSATPREDAELLLGLFHSVEYSALLLGAENTDFDHVSTTLKRQFSLLLPALLYK</sequence>
<dbReference type="InterPro" id="IPR009057">
    <property type="entry name" value="Homeodomain-like_sf"/>
</dbReference>
<feature type="domain" description="HTH tetR-type" evidence="3">
    <location>
        <begin position="28"/>
        <end position="88"/>
    </location>
</feature>
<evidence type="ECO:0000313" key="5">
    <source>
        <dbReference type="Proteomes" id="UP001595722"/>
    </source>
</evidence>
<dbReference type="PROSITE" id="PS50977">
    <property type="entry name" value="HTH_TETR_2"/>
    <property type="match status" value="1"/>
</dbReference>
<dbReference type="Gene3D" id="1.10.357.10">
    <property type="entry name" value="Tetracycline Repressor, domain 2"/>
    <property type="match status" value="1"/>
</dbReference>
<dbReference type="SUPFAM" id="SSF46689">
    <property type="entry name" value="Homeodomain-like"/>
    <property type="match status" value="1"/>
</dbReference>
<proteinExistence type="predicted"/>
<dbReference type="Proteomes" id="UP001595722">
    <property type="component" value="Unassembled WGS sequence"/>
</dbReference>